<protein>
    <recommendedName>
        <fullName evidence="1">Chorismatase FkbO/Hyg5-like N-terminal domain-containing protein</fullName>
    </recommendedName>
</protein>
<dbReference type="EMBL" id="JDSS02000037">
    <property type="protein sequence ID" value="KFB66791.1"/>
    <property type="molecule type" value="Genomic_DNA"/>
</dbReference>
<proteinExistence type="predicted"/>
<name>A0A084XWE7_9PROT</name>
<gene>
    <name evidence="2" type="ORF">CAPSK01_003729</name>
</gene>
<dbReference type="SUPFAM" id="SSF55298">
    <property type="entry name" value="YjgF-like"/>
    <property type="match status" value="1"/>
</dbReference>
<evidence type="ECO:0000313" key="3">
    <source>
        <dbReference type="Proteomes" id="UP000019812"/>
    </source>
</evidence>
<comment type="caution">
    <text evidence="2">The sequence shown here is derived from an EMBL/GenBank/DDBJ whole genome shotgun (WGS) entry which is preliminary data.</text>
</comment>
<sequence>MSLAFRSDACRSRPLLDAEVKAAEILGGTLIGGRPSAPPAHRWPVQTVVAPLLGYPGEAVHEQWISAGDCHPGEFEGIAFRCSREVLFGVIELDEQAFSTTGRESALQQATGEAYRRIFRLLAAQELPHLWRVWNYLADINGETNGLERYRQFNIGRHDAFAACARAATGDVPAACTIGLPQGPLSIAFLAGRMPVQPVENPRQVSAYHYPMEYGPRSPTFSRAVLVTLPERECLFISGTASIVGHRTVHLGDIFGQTREALANVEAVLAEANRLSHRTTFTLGGLAYRVYIRHAEDFPVVRDLLSAPMGTAAVLFVQADICRKDLLVEIEAVAVNVPGSP</sequence>
<feature type="domain" description="Chorismatase FkbO/Hyg5-like N-terminal" evidence="1">
    <location>
        <begin position="62"/>
        <end position="191"/>
    </location>
</feature>
<evidence type="ECO:0000259" key="1">
    <source>
        <dbReference type="Pfam" id="PF21168"/>
    </source>
</evidence>
<dbReference type="InterPro" id="IPR049368">
    <property type="entry name" value="FkbO_Hyg5-like_N"/>
</dbReference>
<dbReference type="STRING" id="1457154.CAPSK01_003729"/>
<organism evidence="2 3">
    <name type="scientific">Candidatus Accumulibacter vicinus</name>
    <dbReference type="NCBI Taxonomy" id="2954382"/>
    <lineage>
        <taxon>Bacteria</taxon>
        <taxon>Pseudomonadati</taxon>
        <taxon>Pseudomonadota</taxon>
        <taxon>Betaproteobacteria</taxon>
        <taxon>Candidatus Accumulibacter</taxon>
    </lineage>
</organism>
<dbReference type="RefSeq" id="WP_273703855.1">
    <property type="nucleotide sequence ID" value="NZ_JDSS02000037.1"/>
</dbReference>
<reference evidence="2 3" key="1">
    <citation type="submission" date="2014-07" db="EMBL/GenBank/DDBJ databases">
        <title>Expanding our view of genomic diversity in Candidatus Accumulibacter clades.</title>
        <authorList>
            <person name="Skennerton C.T."/>
            <person name="Barr J.J."/>
            <person name="Slater F.R."/>
            <person name="Bond P.L."/>
            <person name="Tyson G.W."/>
        </authorList>
    </citation>
    <scope>NUCLEOTIDE SEQUENCE [LARGE SCALE GENOMIC DNA]</scope>
    <source>
        <strain evidence="3">SK-01</strain>
    </source>
</reference>
<dbReference type="Pfam" id="PF21168">
    <property type="entry name" value="FkbO_Hyg5-like_N"/>
    <property type="match status" value="1"/>
</dbReference>
<dbReference type="Pfam" id="PF01042">
    <property type="entry name" value="Ribonuc_L-PSP"/>
    <property type="match status" value="1"/>
</dbReference>
<dbReference type="InterPro" id="IPR035959">
    <property type="entry name" value="RutC-like_sf"/>
</dbReference>
<accession>A0A084XWE7</accession>
<dbReference type="AlphaFoldDB" id="A0A084XWE7"/>
<dbReference type="Proteomes" id="UP000019812">
    <property type="component" value="Unassembled WGS sequence"/>
</dbReference>
<dbReference type="Gene3D" id="3.30.1330.40">
    <property type="entry name" value="RutC-like"/>
    <property type="match status" value="1"/>
</dbReference>
<evidence type="ECO:0000313" key="2">
    <source>
        <dbReference type="EMBL" id="KFB66791.1"/>
    </source>
</evidence>
<dbReference type="CDD" id="cd06153">
    <property type="entry name" value="YjgF_YER057c_UK114_like_5"/>
    <property type="match status" value="1"/>
</dbReference>
<dbReference type="InterPro" id="IPR006175">
    <property type="entry name" value="YjgF/YER057c/UK114"/>
</dbReference>